<gene>
    <name evidence="1" type="ORF">AFUS01_LOCUS18283</name>
</gene>
<name>A0A8J2JZU6_9HEXA</name>
<evidence type="ECO:0000313" key="1">
    <source>
        <dbReference type="EMBL" id="CAG7729582.1"/>
    </source>
</evidence>
<organism evidence="1 2">
    <name type="scientific">Allacma fusca</name>
    <dbReference type="NCBI Taxonomy" id="39272"/>
    <lineage>
        <taxon>Eukaryota</taxon>
        <taxon>Metazoa</taxon>
        <taxon>Ecdysozoa</taxon>
        <taxon>Arthropoda</taxon>
        <taxon>Hexapoda</taxon>
        <taxon>Collembola</taxon>
        <taxon>Symphypleona</taxon>
        <taxon>Sminthuridae</taxon>
        <taxon>Allacma</taxon>
    </lineage>
</organism>
<accession>A0A8J2JZU6</accession>
<proteinExistence type="predicted"/>
<evidence type="ECO:0000313" key="2">
    <source>
        <dbReference type="Proteomes" id="UP000708208"/>
    </source>
</evidence>
<protein>
    <submittedName>
        <fullName evidence="1">Uncharacterized protein</fullName>
    </submittedName>
</protein>
<feature type="non-terminal residue" evidence="1">
    <location>
        <position position="1"/>
    </location>
</feature>
<dbReference type="EMBL" id="CAJVCH010180887">
    <property type="protein sequence ID" value="CAG7729582.1"/>
    <property type="molecule type" value="Genomic_DNA"/>
</dbReference>
<comment type="caution">
    <text evidence="1">The sequence shown here is derived from an EMBL/GenBank/DDBJ whole genome shotgun (WGS) entry which is preliminary data.</text>
</comment>
<dbReference type="Proteomes" id="UP000708208">
    <property type="component" value="Unassembled WGS sequence"/>
</dbReference>
<sequence length="14" mass="1631">MAHNTDTQNLEDLE</sequence>
<reference evidence="1" key="1">
    <citation type="submission" date="2021-06" db="EMBL/GenBank/DDBJ databases">
        <authorList>
            <person name="Hodson N. C."/>
            <person name="Mongue J. A."/>
            <person name="Jaron S. K."/>
        </authorList>
    </citation>
    <scope>NUCLEOTIDE SEQUENCE</scope>
</reference>
<keyword evidence="2" id="KW-1185">Reference proteome</keyword>